<dbReference type="FunFam" id="3.40.50.300:FF:003534">
    <property type="entry name" value="Uncharacterized protein"/>
    <property type="match status" value="1"/>
</dbReference>
<dbReference type="Gene3D" id="3.40.50.300">
    <property type="entry name" value="P-loop containing nucleotide triphosphate hydrolases"/>
    <property type="match status" value="1"/>
</dbReference>
<protein>
    <recommendedName>
        <fullName evidence="8">AIG1-type G domain-containing protein</fullName>
    </recommendedName>
</protein>
<dbReference type="PANTHER" id="PTHR32046:SF14">
    <property type="match status" value="1"/>
</dbReference>
<evidence type="ECO:0000259" key="8">
    <source>
        <dbReference type="Pfam" id="PF04548"/>
    </source>
</evidence>
<feature type="domain" description="AIG1-type G" evidence="8">
    <location>
        <begin position="244"/>
        <end position="399"/>
    </location>
</feature>
<keyword evidence="10" id="KW-1185">Reference proteome</keyword>
<dbReference type="Pfam" id="PF04103">
    <property type="entry name" value="CD20"/>
    <property type="match status" value="1"/>
</dbReference>
<keyword evidence="3 7" id="KW-0812">Transmembrane</keyword>
<evidence type="ECO:0000256" key="7">
    <source>
        <dbReference type="SAM" id="Phobius"/>
    </source>
</evidence>
<gene>
    <name evidence="9" type="ORF">APZ42_013962</name>
</gene>
<dbReference type="PANTHER" id="PTHR32046">
    <property type="entry name" value="G DOMAIN-CONTAINING PROTEIN"/>
    <property type="match status" value="1"/>
</dbReference>
<dbReference type="Pfam" id="PF04548">
    <property type="entry name" value="AIG1"/>
    <property type="match status" value="1"/>
</dbReference>
<evidence type="ECO:0000256" key="2">
    <source>
        <dbReference type="ARBA" id="ARBA00008535"/>
    </source>
</evidence>
<dbReference type="EMBL" id="LRGB01000359">
    <property type="protein sequence ID" value="KZS19533.1"/>
    <property type="molecule type" value="Genomic_DNA"/>
</dbReference>
<dbReference type="AlphaFoldDB" id="A0A162QBA2"/>
<sequence>MKAAAIRTVSAICIILGIFSIVTQGASLVKRSFVFYDAICHGIWAGALYILAGSLGITAARKRTRSLLIATMVVSILSIAASIVAAVLSGFPALMEYFTFCNHKSKRRCHPTILLVFQWALMAVSILAFVCVTTLAALTSKAVCCNKRKNMNKDSNTVPYVDIATVTQTIEVSPKTEEIIEKKPKRIAEVLAQKSSPYANQRGVPNVYLLSAKEILSNDDFRWFNIGRPDAVSPSEDHRDHKVIILMGATGCGKSTLIDGMINYILGVRWKDPFRFKCVRDDTSIITNHARTNTVTAYTLRHQDGMNVPFSITIIDTPGYGDTKGVKRDKQITRNIQQFLTQHKTRVDQIHAACFVAASGDSRLTATQRYAIDSIFSIFGKDMKENIRLLVTFADNSQPAVVEACAAANFPVTFPSAGITYSKFNSSVLYADNTQPEDEDFSFDERFWDMSQENYYKFFTMLAGMNGRGRKSAPEVFQSRQLLEHSLEDMKRELADCLVNIENMEMFRRQMREYGHKMDQFNDQVQISLMRSRAVEEQQ</sequence>
<evidence type="ECO:0000313" key="10">
    <source>
        <dbReference type="Proteomes" id="UP000076858"/>
    </source>
</evidence>
<dbReference type="STRING" id="35525.A0A162QBA2"/>
<evidence type="ECO:0000256" key="1">
    <source>
        <dbReference type="ARBA" id="ARBA00004141"/>
    </source>
</evidence>
<comment type="caution">
    <text evidence="9">The sequence shown here is derived from an EMBL/GenBank/DDBJ whole genome shotgun (WGS) entry which is preliminary data.</text>
</comment>
<feature type="transmembrane region" description="Helical" evidence="7">
    <location>
        <begin position="67"/>
        <end position="93"/>
    </location>
</feature>
<name>A0A162QBA2_9CRUS</name>
<keyword evidence="5 7" id="KW-1133">Transmembrane helix</keyword>
<keyword evidence="6 7" id="KW-0472">Membrane</keyword>
<dbReference type="SUPFAM" id="SSF52540">
    <property type="entry name" value="P-loop containing nucleoside triphosphate hydrolases"/>
    <property type="match status" value="1"/>
</dbReference>
<evidence type="ECO:0000313" key="9">
    <source>
        <dbReference type="EMBL" id="KZS19533.1"/>
    </source>
</evidence>
<dbReference type="OrthoDB" id="2386367at2759"/>
<accession>A0A162QBA2</accession>
<dbReference type="Proteomes" id="UP000076858">
    <property type="component" value="Unassembled WGS sequence"/>
</dbReference>
<dbReference type="InterPro" id="IPR027417">
    <property type="entry name" value="P-loop_NTPase"/>
</dbReference>
<dbReference type="GO" id="GO:0005525">
    <property type="term" value="F:GTP binding"/>
    <property type="evidence" value="ECO:0007669"/>
    <property type="project" value="InterPro"/>
</dbReference>
<dbReference type="InterPro" id="IPR007237">
    <property type="entry name" value="CD20-like"/>
</dbReference>
<dbReference type="GO" id="GO:0016020">
    <property type="term" value="C:membrane"/>
    <property type="evidence" value="ECO:0007669"/>
    <property type="project" value="UniProtKB-SubCell"/>
</dbReference>
<comment type="subcellular location">
    <subcellularLocation>
        <location evidence="1">Membrane</location>
        <topology evidence="1">Multi-pass membrane protein</topology>
    </subcellularLocation>
</comment>
<dbReference type="InterPro" id="IPR006703">
    <property type="entry name" value="G_AIG1"/>
</dbReference>
<evidence type="ECO:0000256" key="5">
    <source>
        <dbReference type="ARBA" id="ARBA00022989"/>
    </source>
</evidence>
<evidence type="ECO:0000256" key="4">
    <source>
        <dbReference type="ARBA" id="ARBA00022741"/>
    </source>
</evidence>
<organism evidence="9 10">
    <name type="scientific">Daphnia magna</name>
    <dbReference type="NCBI Taxonomy" id="35525"/>
    <lineage>
        <taxon>Eukaryota</taxon>
        <taxon>Metazoa</taxon>
        <taxon>Ecdysozoa</taxon>
        <taxon>Arthropoda</taxon>
        <taxon>Crustacea</taxon>
        <taxon>Branchiopoda</taxon>
        <taxon>Diplostraca</taxon>
        <taxon>Cladocera</taxon>
        <taxon>Anomopoda</taxon>
        <taxon>Daphniidae</taxon>
        <taxon>Daphnia</taxon>
    </lineage>
</organism>
<feature type="transmembrane region" description="Helical" evidence="7">
    <location>
        <begin position="113"/>
        <end position="138"/>
    </location>
</feature>
<reference evidence="9 10" key="1">
    <citation type="submission" date="2016-03" db="EMBL/GenBank/DDBJ databases">
        <title>EvidentialGene: Evidence-directed Construction of Genes on Genomes.</title>
        <authorList>
            <person name="Gilbert D.G."/>
            <person name="Choi J.-H."/>
            <person name="Mockaitis K."/>
            <person name="Colbourne J."/>
            <person name="Pfrender M."/>
        </authorList>
    </citation>
    <scope>NUCLEOTIDE SEQUENCE [LARGE SCALE GENOMIC DNA]</scope>
    <source>
        <strain evidence="9 10">Xinb3</strain>
        <tissue evidence="9">Complete organism</tissue>
    </source>
</reference>
<keyword evidence="4" id="KW-0547">Nucleotide-binding</keyword>
<feature type="transmembrane region" description="Helical" evidence="7">
    <location>
        <begin position="41"/>
        <end position="60"/>
    </location>
</feature>
<evidence type="ECO:0000256" key="6">
    <source>
        <dbReference type="ARBA" id="ARBA00023136"/>
    </source>
</evidence>
<proteinExistence type="inferred from homology"/>
<comment type="similarity">
    <text evidence="2">Belongs to the TRAFAC class TrmE-Era-EngA-EngB-Septin-like GTPase superfamily. AIG1/Toc34/Toc159-like paraseptin GTPase family. IAN subfamily.</text>
</comment>
<evidence type="ECO:0000256" key="3">
    <source>
        <dbReference type="ARBA" id="ARBA00022692"/>
    </source>
</evidence>